<sequence>MKIAHIDCPVSIDQEVAGSAVTRLPMEPAPLVKEVLTEEDECVGNKSSPAVVSKKRRLPLRHVQQNN</sequence>
<reference evidence="1" key="1">
    <citation type="journal article" date="2012" name="Nature">
        <title>The oyster genome reveals stress adaptation and complexity of shell formation.</title>
        <authorList>
            <person name="Zhang G."/>
            <person name="Fang X."/>
            <person name="Guo X."/>
            <person name="Li L."/>
            <person name="Luo R."/>
            <person name="Xu F."/>
            <person name="Yang P."/>
            <person name="Zhang L."/>
            <person name="Wang X."/>
            <person name="Qi H."/>
            <person name="Xiong Z."/>
            <person name="Que H."/>
            <person name="Xie Y."/>
            <person name="Holland P.W."/>
            <person name="Paps J."/>
            <person name="Zhu Y."/>
            <person name="Wu F."/>
            <person name="Chen Y."/>
            <person name="Wang J."/>
            <person name="Peng C."/>
            <person name="Meng J."/>
            <person name="Yang L."/>
            <person name="Liu J."/>
            <person name="Wen B."/>
            <person name="Zhang N."/>
            <person name="Huang Z."/>
            <person name="Zhu Q."/>
            <person name="Feng Y."/>
            <person name="Mount A."/>
            <person name="Hedgecock D."/>
            <person name="Xu Z."/>
            <person name="Liu Y."/>
            <person name="Domazet-Loso T."/>
            <person name="Du Y."/>
            <person name="Sun X."/>
            <person name="Zhang S."/>
            <person name="Liu B."/>
            <person name="Cheng P."/>
            <person name="Jiang X."/>
            <person name="Li J."/>
            <person name="Fan D."/>
            <person name="Wang W."/>
            <person name="Fu W."/>
            <person name="Wang T."/>
            <person name="Wang B."/>
            <person name="Zhang J."/>
            <person name="Peng Z."/>
            <person name="Li Y."/>
            <person name="Li N."/>
            <person name="Wang J."/>
            <person name="Chen M."/>
            <person name="He Y."/>
            <person name="Tan F."/>
            <person name="Song X."/>
            <person name="Zheng Q."/>
            <person name="Huang R."/>
            <person name="Yang H."/>
            <person name="Du X."/>
            <person name="Chen L."/>
            <person name="Yang M."/>
            <person name="Gaffney P.M."/>
            <person name="Wang S."/>
            <person name="Luo L."/>
            <person name="She Z."/>
            <person name="Ming Y."/>
            <person name="Huang W."/>
            <person name="Zhang S."/>
            <person name="Huang B."/>
            <person name="Zhang Y."/>
            <person name="Qu T."/>
            <person name="Ni P."/>
            <person name="Miao G."/>
            <person name="Wang J."/>
            <person name="Wang Q."/>
            <person name="Steinberg C.E."/>
            <person name="Wang H."/>
            <person name="Li N."/>
            <person name="Qian L."/>
            <person name="Zhang G."/>
            <person name="Li Y."/>
            <person name="Yang H."/>
            <person name="Liu X."/>
            <person name="Wang J."/>
            <person name="Yin Y."/>
            <person name="Wang J."/>
        </authorList>
    </citation>
    <scope>NUCLEOTIDE SEQUENCE [LARGE SCALE GENOMIC DNA]</scope>
    <source>
        <strain evidence="1">05x7-T-G4-1.051#20</strain>
    </source>
</reference>
<evidence type="ECO:0000313" key="1">
    <source>
        <dbReference type="EMBL" id="EKC27905.1"/>
    </source>
</evidence>
<name>K1QGF3_MAGGI</name>
<dbReference type="HOGENOM" id="CLU_189375_0_0_1"/>
<dbReference type="InParanoid" id="K1QGF3"/>
<protein>
    <submittedName>
        <fullName evidence="1">Uncharacterized protein</fullName>
    </submittedName>
</protein>
<gene>
    <name evidence="1" type="ORF">CGI_10013247</name>
</gene>
<proteinExistence type="predicted"/>
<organism evidence="1">
    <name type="scientific">Magallana gigas</name>
    <name type="common">Pacific oyster</name>
    <name type="synonym">Crassostrea gigas</name>
    <dbReference type="NCBI Taxonomy" id="29159"/>
    <lineage>
        <taxon>Eukaryota</taxon>
        <taxon>Metazoa</taxon>
        <taxon>Spiralia</taxon>
        <taxon>Lophotrochozoa</taxon>
        <taxon>Mollusca</taxon>
        <taxon>Bivalvia</taxon>
        <taxon>Autobranchia</taxon>
        <taxon>Pteriomorphia</taxon>
        <taxon>Ostreida</taxon>
        <taxon>Ostreoidea</taxon>
        <taxon>Ostreidae</taxon>
        <taxon>Magallana</taxon>
    </lineage>
</organism>
<dbReference type="EMBL" id="JH819059">
    <property type="protein sequence ID" value="EKC27905.1"/>
    <property type="molecule type" value="Genomic_DNA"/>
</dbReference>
<dbReference type="AlphaFoldDB" id="K1QGF3"/>
<accession>K1QGF3</accession>